<evidence type="ECO:0000313" key="5">
    <source>
        <dbReference type="Proteomes" id="UP001162156"/>
    </source>
</evidence>
<comment type="caution">
    <text evidence="4">The sequence shown here is derived from an EMBL/GenBank/DDBJ whole genome shotgun (WGS) entry which is preliminary data.</text>
</comment>
<dbReference type="PANTHER" id="PTHR22576:SF41">
    <property type="entry name" value="CASPASE 14, APOPTOSIS-RELATED CYSTEINE PEPTIDASE"/>
    <property type="match status" value="1"/>
</dbReference>
<reference evidence="4" key="1">
    <citation type="journal article" date="2023" name="Insect Mol. Biol.">
        <title>Genome sequencing provides insights into the evolution of gene families encoding plant cell wall-degrading enzymes in longhorned beetles.</title>
        <authorList>
            <person name="Shin N.R."/>
            <person name="Okamura Y."/>
            <person name="Kirsch R."/>
            <person name="Pauchet Y."/>
        </authorList>
    </citation>
    <scope>NUCLEOTIDE SEQUENCE</scope>
    <source>
        <strain evidence="4">RBIC_L_NR</strain>
    </source>
</reference>
<dbReference type="EMBL" id="JANEYF010003153">
    <property type="protein sequence ID" value="KAJ8938819.1"/>
    <property type="molecule type" value="Genomic_DNA"/>
</dbReference>
<evidence type="ECO:0000256" key="1">
    <source>
        <dbReference type="ARBA" id="ARBA00010134"/>
    </source>
</evidence>
<dbReference type="InterPro" id="IPR001309">
    <property type="entry name" value="Pept_C14_p20"/>
</dbReference>
<dbReference type="InterPro" id="IPR029030">
    <property type="entry name" value="Caspase-like_dom_sf"/>
</dbReference>
<name>A0AAV8XLC7_9CUCU</name>
<keyword evidence="5" id="KW-1185">Reference proteome</keyword>
<sequence>MHETDATPFNKNNVTLAKSTSSGDIGYQSPFSRRLSPYRSTDARPFNTSGTTLNQSSSTNSISRQPTPSSRTLAPYVSNRSYSTPNTPGITSVPSTQSLPCANESSKIRDPRVPTYDTNGKNRGKVLVINNIKFLREDQERKGAETDEKNISKLFNSMGFSVDRFRNLEKSAMLDKVKKFKNDSSLKKVDISIVIIMSHGSNMDDSGKIIHGGFTQIYGIDDIGLPIDDILTQFSSANCPALAGKPKIFIFQCCRGSKPETLHNDAAPIGNKIVKKHGDMLIAFSTLPGKVQ</sequence>
<feature type="domain" description="Caspase family p20" evidence="3">
    <location>
        <begin position="122"/>
        <end position="258"/>
    </location>
</feature>
<evidence type="ECO:0000259" key="3">
    <source>
        <dbReference type="PROSITE" id="PS50208"/>
    </source>
</evidence>
<dbReference type="PANTHER" id="PTHR22576">
    <property type="entry name" value="MUCOSA ASSOCIATED LYMPHOID TISSUE LYMPHOMA TRANSLOCATION PROTEIN 1/PARACASPASE"/>
    <property type="match status" value="1"/>
</dbReference>
<comment type="similarity">
    <text evidence="1">Belongs to the peptidase C14A family.</text>
</comment>
<dbReference type="InterPro" id="IPR015917">
    <property type="entry name" value="Pept_C14A"/>
</dbReference>
<organism evidence="4 5">
    <name type="scientific">Rhamnusium bicolor</name>
    <dbReference type="NCBI Taxonomy" id="1586634"/>
    <lineage>
        <taxon>Eukaryota</taxon>
        <taxon>Metazoa</taxon>
        <taxon>Ecdysozoa</taxon>
        <taxon>Arthropoda</taxon>
        <taxon>Hexapoda</taxon>
        <taxon>Insecta</taxon>
        <taxon>Pterygota</taxon>
        <taxon>Neoptera</taxon>
        <taxon>Endopterygota</taxon>
        <taxon>Coleoptera</taxon>
        <taxon>Polyphaga</taxon>
        <taxon>Cucujiformia</taxon>
        <taxon>Chrysomeloidea</taxon>
        <taxon>Cerambycidae</taxon>
        <taxon>Lepturinae</taxon>
        <taxon>Rhagiini</taxon>
        <taxon>Rhamnusium</taxon>
    </lineage>
</organism>
<dbReference type="Gene3D" id="3.40.50.1460">
    <property type="match status" value="1"/>
</dbReference>
<dbReference type="SUPFAM" id="SSF52129">
    <property type="entry name" value="Caspase-like"/>
    <property type="match status" value="1"/>
</dbReference>
<proteinExistence type="inferred from homology"/>
<dbReference type="InterPro" id="IPR011600">
    <property type="entry name" value="Pept_C14_caspase"/>
</dbReference>
<feature type="compositionally biased region" description="Polar residues" evidence="2">
    <location>
        <begin position="46"/>
        <end position="105"/>
    </location>
</feature>
<dbReference type="GO" id="GO:0006508">
    <property type="term" value="P:proteolysis"/>
    <property type="evidence" value="ECO:0007669"/>
    <property type="project" value="InterPro"/>
</dbReference>
<dbReference type="Pfam" id="PF00656">
    <property type="entry name" value="Peptidase_C14"/>
    <property type="match status" value="1"/>
</dbReference>
<accession>A0AAV8XLC7</accession>
<gene>
    <name evidence="4" type="ORF">NQ314_011309</name>
</gene>
<protein>
    <recommendedName>
        <fullName evidence="3">Caspase family p20 domain-containing protein</fullName>
    </recommendedName>
</protein>
<dbReference type="SMART" id="SM00115">
    <property type="entry name" value="CASc"/>
    <property type="match status" value="1"/>
</dbReference>
<dbReference type="PROSITE" id="PS50208">
    <property type="entry name" value="CASPASE_P20"/>
    <property type="match status" value="1"/>
</dbReference>
<dbReference type="PRINTS" id="PR00376">
    <property type="entry name" value="IL1BCENZYME"/>
</dbReference>
<evidence type="ECO:0000313" key="4">
    <source>
        <dbReference type="EMBL" id="KAJ8938819.1"/>
    </source>
</evidence>
<feature type="compositionally biased region" description="Polar residues" evidence="2">
    <location>
        <begin position="7"/>
        <end position="23"/>
    </location>
</feature>
<feature type="region of interest" description="Disordered" evidence="2">
    <location>
        <begin position="1"/>
        <end position="119"/>
    </location>
</feature>
<dbReference type="GO" id="GO:0004197">
    <property type="term" value="F:cysteine-type endopeptidase activity"/>
    <property type="evidence" value="ECO:0007669"/>
    <property type="project" value="InterPro"/>
</dbReference>
<dbReference type="InterPro" id="IPR052039">
    <property type="entry name" value="Caspase-related_regulators"/>
</dbReference>
<evidence type="ECO:0000256" key="2">
    <source>
        <dbReference type="SAM" id="MobiDB-lite"/>
    </source>
</evidence>
<dbReference type="AlphaFoldDB" id="A0AAV8XLC7"/>
<dbReference type="Proteomes" id="UP001162156">
    <property type="component" value="Unassembled WGS sequence"/>
</dbReference>